<evidence type="ECO:0000259" key="3">
    <source>
        <dbReference type="PROSITE" id="PS51000"/>
    </source>
</evidence>
<evidence type="ECO:0000256" key="2">
    <source>
        <dbReference type="ARBA" id="ARBA00023163"/>
    </source>
</evidence>
<dbReference type="InterPro" id="IPR014036">
    <property type="entry name" value="DeoR-like_C"/>
</dbReference>
<dbReference type="InterPro" id="IPR001034">
    <property type="entry name" value="DeoR_HTH"/>
</dbReference>
<proteinExistence type="predicted"/>
<keyword evidence="1" id="KW-0805">Transcription regulation</keyword>
<dbReference type="SMART" id="SM01134">
    <property type="entry name" value="DeoRC"/>
    <property type="match status" value="1"/>
</dbReference>
<evidence type="ECO:0000313" key="4">
    <source>
        <dbReference type="EMBL" id="MFB9887881.1"/>
    </source>
</evidence>
<reference evidence="4 5" key="1">
    <citation type="submission" date="2024-09" db="EMBL/GenBank/DDBJ databases">
        <authorList>
            <person name="Sun Q."/>
            <person name="Mori K."/>
        </authorList>
    </citation>
    <scope>NUCLEOTIDE SEQUENCE [LARGE SCALE GENOMIC DNA]</scope>
    <source>
        <strain evidence="4 5">ATCC 51285</strain>
    </source>
</reference>
<dbReference type="PROSITE" id="PS51000">
    <property type="entry name" value="HTH_DEOR_2"/>
    <property type="match status" value="1"/>
</dbReference>
<evidence type="ECO:0000313" key="5">
    <source>
        <dbReference type="Proteomes" id="UP001589628"/>
    </source>
</evidence>
<dbReference type="GO" id="GO:0003677">
    <property type="term" value="F:DNA binding"/>
    <property type="evidence" value="ECO:0007669"/>
    <property type="project" value="UniProtKB-KW"/>
</dbReference>
<feature type="domain" description="HTH deoR-type" evidence="3">
    <location>
        <begin position="3"/>
        <end position="58"/>
    </location>
</feature>
<comment type="caution">
    <text evidence="4">The sequence shown here is derived from an EMBL/GenBank/DDBJ whole genome shotgun (WGS) entry which is preliminary data.</text>
</comment>
<keyword evidence="4" id="KW-0238">DNA-binding</keyword>
<dbReference type="RefSeq" id="WP_027312520.1">
    <property type="nucleotide sequence ID" value="NZ_JBHLZN010000006.1"/>
</dbReference>
<dbReference type="Pfam" id="PF08220">
    <property type="entry name" value="HTH_DeoR"/>
    <property type="match status" value="1"/>
</dbReference>
<organism evidence="4 5">
    <name type="scientific">Balneatrix alpica</name>
    <dbReference type="NCBI Taxonomy" id="75684"/>
    <lineage>
        <taxon>Bacteria</taxon>
        <taxon>Pseudomonadati</taxon>
        <taxon>Pseudomonadota</taxon>
        <taxon>Gammaproteobacteria</taxon>
        <taxon>Oceanospirillales</taxon>
        <taxon>Balneatrichaceae</taxon>
        <taxon>Balneatrix</taxon>
    </lineage>
</organism>
<dbReference type="SMART" id="SM00420">
    <property type="entry name" value="HTH_DEOR"/>
    <property type="match status" value="1"/>
</dbReference>
<dbReference type="PANTHER" id="PTHR30363">
    <property type="entry name" value="HTH-TYPE TRANSCRIPTIONAL REGULATOR SRLR-RELATED"/>
    <property type="match status" value="1"/>
</dbReference>
<dbReference type="EMBL" id="JBHLZN010000006">
    <property type="protein sequence ID" value="MFB9887881.1"/>
    <property type="molecule type" value="Genomic_DNA"/>
</dbReference>
<dbReference type="PANTHER" id="PTHR30363:SF51">
    <property type="entry name" value="HTH-TYPE TRANSCRIPTIONAL REPRESSOR GLCR"/>
    <property type="match status" value="1"/>
</dbReference>
<protein>
    <submittedName>
        <fullName evidence="4">DeoR/GlpR family DNA-binding transcription regulator</fullName>
    </submittedName>
</protein>
<evidence type="ECO:0000256" key="1">
    <source>
        <dbReference type="ARBA" id="ARBA00023015"/>
    </source>
</evidence>
<dbReference type="SUPFAM" id="SSF46785">
    <property type="entry name" value="Winged helix' DNA-binding domain"/>
    <property type="match status" value="1"/>
</dbReference>
<dbReference type="InterPro" id="IPR037171">
    <property type="entry name" value="NagB/RpiA_transferase-like"/>
</dbReference>
<dbReference type="Gene3D" id="3.40.50.1360">
    <property type="match status" value="1"/>
</dbReference>
<gene>
    <name evidence="4" type="ORF">ACFFLH_15815</name>
</gene>
<dbReference type="Proteomes" id="UP001589628">
    <property type="component" value="Unassembled WGS sequence"/>
</dbReference>
<dbReference type="Pfam" id="PF00455">
    <property type="entry name" value="DeoRC"/>
    <property type="match status" value="1"/>
</dbReference>
<dbReference type="InterPro" id="IPR036390">
    <property type="entry name" value="WH_DNA-bd_sf"/>
</dbReference>
<dbReference type="SUPFAM" id="SSF100950">
    <property type="entry name" value="NagB/RpiA/CoA transferase-like"/>
    <property type="match status" value="1"/>
</dbReference>
<keyword evidence="5" id="KW-1185">Reference proteome</keyword>
<dbReference type="InterPro" id="IPR050313">
    <property type="entry name" value="Carb_Metab_HTH_regulators"/>
</dbReference>
<accession>A0ABV5ZIA0</accession>
<sequence>MTQEERLEQLAALLEQQQRLSLEQICQLLNISRDSARRDLLRLCENPRYQRLRGGVRLAAHAPGILPFAQRPAAPWKQQLAERVVSTLPQHGWIYLDSGSTLLAVANVLAVRSHQLHIITPALAAAQALSQHPHLQLILLGGSFDATQGACYGSETLLQLSQYRLDVALLGICALDEQGLTAPSAAEAQLKRQAIQQAEQRIALGSCSKLGQHHRYQVCALTELDALYLDQPPPASFCQQLEAADIHLTTLEPSDA</sequence>
<keyword evidence="2" id="KW-0804">Transcription</keyword>
<name>A0ABV5ZIA0_9GAMM</name>